<feature type="compositionally biased region" description="Basic and acidic residues" evidence="2">
    <location>
        <begin position="538"/>
        <end position="553"/>
    </location>
</feature>
<feature type="compositionally biased region" description="Basic residues" evidence="2">
    <location>
        <begin position="554"/>
        <end position="573"/>
    </location>
</feature>
<gene>
    <name evidence="4" type="ORF">G6011_08833</name>
</gene>
<evidence type="ECO:0000256" key="2">
    <source>
        <dbReference type="SAM" id="MobiDB-lite"/>
    </source>
</evidence>
<keyword evidence="5" id="KW-1185">Reference proteome</keyword>
<feature type="compositionally biased region" description="Basic and acidic residues" evidence="2">
    <location>
        <begin position="502"/>
        <end position="530"/>
    </location>
</feature>
<proteinExistence type="predicted"/>
<feature type="compositionally biased region" description="Low complexity" evidence="2">
    <location>
        <begin position="575"/>
        <end position="585"/>
    </location>
</feature>
<dbReference type="InterPro" id="IPR004875">
    <property type="entry name" value="DDE_SF_endonuclease_dom"/>
</dbReference>
<dbReference type="PANTHER" id="PTHR19303">
    <property type="entry name" value="TRANSPOSON"/>
    <property type="match status" value="1"/>
</dbReference>
<dbReference type="InterPro" id="IPR050863">
    <property type="entry name" value="CenT-Element_Derived"/>
</dbReference>
<sequence length="607" mass="69529">MPIQEAIEYLDSRPPGEQFSYREVAKMFNVDRTTLSRRHRGVQRSHDAQAGRQLALNPQQEQESMIQNFGSAVGKWEVSESWITRFLHRHNDKLATKWSAGIDRERHHADSKHKYELYYRLLHSKMREYDIEPQNTYNMDEKGFFIGITTRTKRVFSKAVWASKERQEALRDGNREWVTLLACVCASGEALPPALIYQGTSGIQTSWVDDVMAQQHQVFIGNSPTGWTNNELGLTWLQQVFNRYTKAKAGRSRRLLIVDGHGSHLTSEFLEFCDSQRILLMVFPPHSTHTLQPLDVVLFSPLSRYYTKELNNHLQRTQGITKRDFFNNFWPAWTSTMRPELIMKSFQATGVWPMDADAVLKRFNNHPQQQDEDSEIGEHGDGDSWTQLRKVFEAAVANKAKVEAKRLSQSIHSLQVNNELLHAQNEQLQRELSFKKTRSTQRTTLATRDDNDWHGGAVFMSPGKLRTMLALKAAEQDEAEQSRLQKTHDRELKAAATAHKKQQVEEAKVARQRAVEERRAAKKARAEELAAQRALKKQQREATTTHKSHDTSIGRKRKASHKPAKIPAKRRRVVAAPSRADAGPPAASPPPKTSLRGRNIKTPARFK</sequence>
<keyword evidence="1" id="KW-0175">Coiled coil</keyword>
<protein>
    <recommendedName>
        <fullName evidence="3">DDE-1 domain-containing protein</fullName>
    </recommendedName>
</protein>
<accession>A0AAD4FK11</accession>
<feature type="region of interest" description="Disordered" evidence="2">
    <location>
        <begin position="479"/>
        <end position="607"/>
    </location>
</feature>
<name>A0AAD4FK11_9PLEO</name>
<reference evidence="4" key="1">
    <citation type="submission" date="2021-07" db="EMBL/GenBank/DDBJ databases">
        <title>Genome Resource of American Ginseng Black Spot Pathogen Alternaria panax.</title>
        <authorList>
            <person name="Qiu C."/>
            <person name="Wang W."/>
            <person name="Liu Z."/>
        </authorList>
    </citation>
    <scope>NUCLEOTIDE SEQUENCE</scope>
    <source>
        <strain evidence="4">BNCC115425</strain>
    </source>
</reference>
<evidence type="ECO:0000256" key="1">
    <source>
        <dbReference type="SAM" id="Coils"/>
    </source>
</evidence>
<dbReference type="InterPro" id="IPR036397">
    <property type="entry name" value="RNaseH_sf"/>
</dbReference>
<feature type="coiled-coil region" evidence="1">
    <location>
        <begin position="397"/>
        <end position="438"/>
    </location>
</feature>
<dbReference type="PANTHER" id="PTHR19303:SF74">
    <property type="entry name" value="POGO TRANSPOSABLE ELEMENT WITH KRAB DOMAIN"/>
    <property type="match status" value="1"/>
</dbReference>
<dbReference type="AlphaFoldDB" id="A0AAD4FK11"/>
<dbReference type="GO" id="GO:0005634">
    <property type="term" value="C:nucleus"/>
    <property type="evidence" value="ECO:0007669"/>
    <property type="project" value="TreeGrafter"/>
</dbReference>
<feature type="compositionally biased region" description="Basic and acidic residues" evidence="2">
    <location>
        <begin position="480"/>
        <end position="493"/>
    </location>
</feature>
<evidence type="ECO:0000313" key="4">
    <source>
        <dbReference type="EMBL" id="KAG9190745.1"/>
    </source>
</evidence>
<dbReference type="Proteomes" id="UP001199106">
    <property type="component" value="Unassembled WGS sequence"/>
</dbReference>
<dbReference type="Gene3D" id="3.30.420.10">
    <property type="entry name" value="Ribonuclease H-like superfamily/Ribonuclease H"/>
    <property type="match status" value="1"/>
</dbReference>
<feature type="domain" description="DDE-1" evidence="3">
    <location>
        <begin position="175"/>
        <end position="346"/>
    </location>
</feature>
<organism evidence="4 5">
    <name type="scientific">Alternaria panax</name>
    <dbReference type="NCBI Taxonomy" id="48097"/>
    <lineage>
        <taxon>Eukaryota</taxon>
        <taxon>Fungi</taxon>
        <taxon>Dikarya</taxon>
        <taxon>Ascomycota</taxon>
        <taxon>Pezizomycotina</taxon>
        <taxon>Dothideomycetes</taxon>
        <taxon>Pleosporomycetidae</taxon>
        <taxon>Pleosporales</taxon>
        <taxon>Pleosporineae</taxon>
        <taxon>Pleosporaceae</taxon>
        <taxon>Alternaria</taxon>
        <taxon>Alternaria sect. Panax</taxon>
    </lineage>
</organism>
<evidence type="ECO:0000313" key="5">
    <source>
        <dbReference type="Proteomes" id="UP001199106"/>
    </source>
</evidence>
<dbReference type="EMBL" id="JAANER010000004">
    <property type="protein sequence ID" value="KAG9190745.1"/>
    <property type="molecule type" value="Genomic_DNA"/>
</dbReference>
<dbReference type="Pfam" id="PF03184">
    <property type="entry name" value="DDE_1"/>
    <property type="match status" value="1"/>
</dbReference>
<comment type="caution">
    <text evidence="4">The sequence shown here is derived from an EMBL/GenBank/DDBJ whole genome shotgun (WGS) entry which is preliminary data.</text>
</comment>
<evidence type="ECO:0000259" key="3">
    <source>
        <dbReference type="Pfam" id="PF03184"/>
    </source>
</evidence>
<dbReference type="GO" id="GO:0003677">
    <property type="term" value="F:DNA binding"/>
    <property type="evidence" value="ECO:0007669"/>
    <property type="project" value="TreeGrafter"/>
</dbReference>